<dbReference type="EMBL" id="CM042047">
    <property type="protein sequence ID" value="KAI3772440.1"/>
    <property type="molecule type" value="Genomic_DNA"/>
</dbReference>
<protein>
    <submittedName>
        <fullName evidence="1">Uncharacterized protein</fullName>
    </submittedName>
</protein>
<sequence>MGHQLVILWTCFKILSCDYRVGQSYAFRDNLFMGMDKAYFLGLDFMVDYWVFIPKLYFRVSRILWLFPKHTLGLILFLLGYAPRSLSSLSLLNKVFSGFRPFPKKNTPKIHANREDATLTESNLLNGLYIVQYAWMEHYLEIKMYPAALRGYTTSNNKSD</sequence>
<evidence type="ECO:0000313" key="2">
    <source>
        <dbReference type="Proteomes" id="UP001055879"/>
    </source>
</evidence>
<gene>
    <name evidence="1" type="ORF">L6452_03626</name>
</gene>
<comment type="caution">
    <text evidence="1">The sequence shown here is derived from an EMBL/GenBank/DDBJ whole genome shotgun (WGS) entry which is preliminary data.</text>
</comment>
<reference evidence="2" key="1">
    <citation type="journal article" date="2022" name="Mol. Ecol. Resour.">
        <title>The genomes of chicory, endive, great burdock and yacon provide insights into Asteraceae palaeo-polyploidization history and plant inulin production.</title>
        <authorList>
            <person name="Fan W."/>
            <person name="Wang S."/>
            <person name="Wang H."/>
            <person name="Wang A."/>
            <person name="Jiang F."/>
            <person name="Liu H."/>
            <person name="Zhao H."/>
            <person name="Xu D."/>
            <person name="Zhang Y."/>
        </authorList>
    </citation>
    <scope>NUCLEOTIDE SEQUENCE [LARGE SCALE GENOMIC DNA]</scope>
    <source>
        <strain evidence="2">cv. Niubang</strain>
    </source>
</reference>
<reference evidence="1 2" key="2">
    <citation type="journal article" date="2022" name="Mol. Ecol. Resour.">
        <title>The genomes of chicory, endive, great burdock and yacon provide insights into Asteraceae paleo-polyploidization history and plant inulin production.</title>
        <authorList>
            <person name="Fan W."/>
            <person name="Wang S."/>
            <person name="Wang H."/>
            <person name="Wang A."/>
            <person name="Jiang F."/>
            <person name="Liu H."/>
            <person name="Zhao H."/>
            <person name="Xu D."/>
            <person name="Zhang Y."/>
        </authorList>
    </citation>
    <scope>NUCLEOTIDE SEQUENCE [LARGE SCALE GENOMIC DNA]</scope>
    <source>
        <strain evidence="2">cv. Niubang</strain>
    </source>
</reference>
<keyword evidence="2" id="KW-1185">Reference proteome</keyword>
<organism evidence="1 2">
    <name type="scientific">Arctium lappa</name>
    <name type="common">Greater burdock</name>
    <name type="synonym">Lappa major</name>
    <dbReference type="NCBI Taxonomy" id="4217"/>
    <lineage>
        <taxon>Eukaryota</taxon>
        <taxon>Viridiplantae</taxon>
        <taxon>Streptophyta</taxon>
        <taxon>Embryophyta</taxon>
        <taxon>Tracheophyta</taxon>
        <taxon>Spermatophyta</taxon>
        <taxon>Magnoliopsida</taxon>
        <taxon>eudicotyledons</taxon>
        <taxon>Gunneridae</taxon>
        <taxon>Pentapetalae</taxon>
        <taxon>asterids</taxon>
        <taxon>campanulids</taxon>
        <taxon>Asterales</taxon>
        <taxon>Asteraceae</taxon>
        <taxon>Carduoideae</taxon>
        <taxon>Cardueae</taxon>
        <taxon>Arctiinae</taxon>
        <taxon>Arctium</taxon>
    </lineage>
</organism>
<proteinExistence type="predicted"/>
<accession>A0ACB9FMR1</accession>
<name>A0ACB9FMR1_ARCLA</name>
<evidence type="ECO:0000313" key="1">
    <source>
        <dbReference type="EMBL" id="KAI3772440.1"/>
    </source>
</evidence>
<dbReference type="Proteomes" id="UP001055879">
    <property type="component" value="Linkage Group LG01"/>
</dbReference>